<evidence type="ECO:0000256" key="3">
    <source>
        <dbReference type="ARBA" id="ARBA00023180"/>
    </source>
</evidence>
<dbReference type="PANTHER" id="PTHR10340">
    <property type="entry name" value="SPHINGOMYELIN PHOSPHODIESTERASE"/>
    <property type="match status" value="1"/>
</dbReference>
<keyword evidence="6" id="KW-1185">Reference proteome</keyword>
<dbReference type="RefSeq" id="XP_030760455.1">
    <property type="nucleotide sequence ID" value="XM_030904595.1"/>
</dbReference>
<dbReference type="OrthoDB" id="282973at2759"/>
<dbReference type="InterPro" id="IPR029052">
    <property type="entry name" value="Metallo-depent_PP-like"/>
</dbReference>
<evidence type="ECO:0000259" key="5">
    <source>
        <dbReference type="PROSITE" id="PS50015"/>
    </source>
</evidence>
<organism evidence="6 7">
    <name type="scientific">Sitophilus oryzae</name>
    <name type="common">Rice weevil</name>
    <name type="synonym">Curculio oryzae</name>
    <dbReference type="NCBI Taxonomy" id="7048"/>
    <lineage>
        <taxon>Eukaryota</taxon>
        <taxon>Metazoa</taxon>
        <taxon>Ecdysozoa</taxon>
        <taxon>Arthropoda</taxon>
        <taxon>Hexapoda</taxon>
        <taxon>Insecta</taxon>
        <taxon>Pterygota</taxon>
        <taxon>Neoptera</taxon>
        <taxon>Endopterygota</taxon>
        <taxon>Coleoptera</taxon>
        <taxon>Polyphaga</taxon>
        <taxon>Cucujiformia</taxon>
        <taxon>Curculionidae</taxon>
        <taxon>Dryophthorinae</taxon>
        <taxon>Sitophilus</taxon>
    </lineage>
</organism>
<keyword evidence="1" id="KW-0378">Hydrolase</keyword>
<dbReference type="PANTHER" id="PTHR10340:SF34">
    <property type="entry name" value="SPHINGOMYELIN PHOSPHODIESTERASE"/>
    <property type="match status" value="1"/>
</dbReference>
<reference evidence="7" key="1">
    <citation type="submission" date="2025-08" db="UniProtKB">
        <authorList>
            <consortium name="RefSeq"/>
        </authorList>
    </citation>
    <scope>IDENTIFICATION</scope>
    <source>
        <tissue evidence="7">Gonads</tissue>
    </source>
</reference>
<dbReference type="KEGG" id="soy:115885628"/>
<dbReference type="GO" id="GO:0008081">
    <property type="term" value="F:phosphoric diester hydrolase activity"/>
    <property type="evidence" value="ECO:0007669"/>
    <property type="project" value="TreeGrafter"/>
</dbReference>
<keyword evidence="3" id="KW-0325">Glycoprotein</keyword>
<keyword evidence="2" id="KW-1015">Disulfide bond</keyword>
<feature type="signal peptide" evidence="4">
    <location>
        <begin position="1"/>
        <end position="22"/>
    </location>
</feature>
<sequence>MRKVFWVIASIILVSYPSKIGCQLYSDDHRDVPIFENQLKTLEKQFAGLLGLTRYHTMDMKAFEGFLDDLKIKDELKSRGFILQDRVLCLACQALVRNIQTNSITVEILGRKICNFYITVNTWTINDFCKELVRINKPILEYIVRHSKILSPEYACSVLLQNEHCYHNHPALKWETEIPAGGPVLHMSGRNNSNGRTTPLKILHLSDFHISQDYEIGGVSDCGYPVCCKRKLGNPIKGTNAGAWGDYNCDVPPWLFVNTLSYINYTHQDLDLVYFTGDIIDHSVWKDSIQDNANEITYAFDKLAESFPNLPILPSHRKSRIYTSKHVCTT</sequence>
<dbReference type="GO" id="GO:0005615">
    <property type="term" value="C:extracellular space"/>
    <property type="evidence" value="ECO:0007669"/>
    <property type="project" value="TreeGrafter"/>
</dbReference>
<feature type="domain" description="Saposin B-type" evidence="5">
    <location>
        <begin position="85"/>
        <end position="169"/>
    </location>
</feature>
<feature type="chain" id="PRO_5027083890" evidence="4">
    <location>
        <begin position="23"/>
        <end position="330"/>
    </location>
</feature>
<dbReference type="SUPFAM" id="SSF56300">
    <property type="entry name" value="Metallo-dependent phosphatases"/>
    <property type="match status" value="1"/>
</dbReference>
<dbReference type="AlphaFoldDB" id="A0A6J2YC10"/>
<evidence type="ECO:0000256" key="2">
    <source>
        <dbReference type="ARBA" id="ARBA00023157"/>
    </source>
</evidence>
<evidence type="ECO:0000313" key="7">
    <source>
        <dbReference type="RefSeq" id="XP_030760455.1"/>
    </source>
</evidence>
<evidence type="ECO:0000313" key="6">
    <source>
        <dbReference type="Proteomes" id="UP000504635"/>
    </source>
</evidence>
<gene>
    <name evidence="7" type="primary">LOC115885628</name>
</gene>
<keyword evidence="4" id="KW-0732">Signal</keyword>
<evidence type="ECO:0000256" key="4">
    <source>
        <dbReference type="SAM" id="SignalP"/>
    </source>
</evidence>
<proteinExistence type="predicted"/>
<dbReference type="GeneID" id="115885628"/>
<evidence type="ECO:0000256" key="1">
    <source>
        <dbReference type="ARBA" id="ARBA00022801"/>
    </source>
</evidence>
<dbReference type="Proteomes" id="UP000504635">
    <property type="component" value="Unplaced"/>
</dbReference>
<protein>
    <submittedName>
        <fullName evidence="7">Sphingomyelin phosphodiesterase asm-3 isoform X1</fullName>
    </submittedName>
</protein>
<dbReference type="PROSITE" id="PS50015">
    <property type="entry name" value="SAP_B"/>
    <property type="match status" value="1"/>
</dbReference>
<name>A0A6J2YC10_SITOR</name>
<dbReference type="InterPro" id="IPR008139">
    <property type="entry name" value="SaposinB_dom"/>
</dbReference>
<dbReference type="InParanoid" id="A0A6J2YC10"/>
<accession>A0A6J2YC10</accession>